<evidence type="ECO:0000313" key="1">
    <source>
        <dbReference type="EMBL" id="KAI8530591.1"/>
    </source>
</evidence>
<dbReference type="EMBL" id="CM046398">
    <property type="protein sequence ID" value="KAI8530591.1"/>
    <property type="molecule type" value="Genomic_DNA"/>
</dbReference>
<protein>
    <submittedName>
        <fullName evidence="1">Uncharacterized protein</fullName>
    </submittedName>
</protein>
<reference evidence="1" key="1">
    <citation type="submission" date="2022-02" db="EMBL/GenBank/DDBJ databases">
        <title>Plant Genome Project.</title>
        <authorList>
            <person name="Zhang R.-G."/>
        </authorList>
    </citation>
    <scope>NUCLEOTIDE SEQUENCE</scope>
    <source>
        <strain evidence="1">AT1</strain>
    </source>
</reference>
<sequence length="104" mass="11505">MKKREALSMCGNGNGFVKVANAKIRDTSKAHVQMSLSVHECKVECLRNCSSLAFTSEAEGGARANCFNWHENLMDVRRSPNGGLDLYVRVDAVELGMSFLANFY</sequence>
<proteinExistence type="predicted"/>
<comment type="caution">
    <text evidence="1">The sequence shown here is derived from an EMBL/GenBank/DDBJ whole genome shotgun (WGS) entry which is preliminary data.</text>
</comment>
<organism evidence="1 2">
    <name type="scientific">Rhododendron molle</name>
    <name type="common">Chinese azalea</name>
    <name type="synonym">Azalea mollis</name>
    <dbReference type="NCBI Taxonomy" id="49168"/>
    <lineage>
        <taxon>Eukaryota</taxon>
        <taxon>Viridiplantae</taxon>
        <taxon>Streptophyta</taxon>
        <taxon>Embryophyta</taxon>
        <taxon>Tracheophyta</taxon>
        <taxon>Spermatophyta</taxon>
        <taxon>Magnoliopsida</taxon>
        <taxon>eudicotyledons</taxon>
        <taxon>Gunneridae</taxon>
        <taxon>Pentapetalae</taxon>
        <taxon>asterids</taxon>
        <taxon>Ericales</taxon>
        <taxon>Ericaceae</taxon>
        <taxon>Ericoideae</taxon>
        <taxon>Rhodoreae</taxon>
        <taxon>Rhododendron</taxon>
    </lineage>
</organism>
<evidence type="ECO:0000313" key="2">
    <source>
        <dbReference type="Proteomes" id="UP001062846"/>
    </source>
</evidence>
<name>A0ACC0LPE6_RHOML</name>
<dbReference type="Proteomes" id="UP001062846">
    <property type="component" value="Chromosome 11"/>
</dbReference>
<gene>
    <name evidence="1" type="ORF">RHMOL_Rhmol11G0071200</name>
</gene>
<keyword evidence="2" id="KW-1185">Reference proteome</keyword>
<accession>A0ACC0LPE6</accession>